<keyword evidence="3" id="KW-0843">Virulence</keyword>
<feature type="coiled-coil region" evidence="4">
    <location>
        <begin position="635"/>
        <end position="670"/>
    </location>
</feature>
<evidence type="ECO:0000313" key="6">
    <source>
        <dbReference type="EMBL" id="KAL3756763.1"/>
    </source>
</evidence>
<dbReference type="SUPFAM" id="SSF52058">
    <property type="entry name" value="L domain-like"/>
    <property type="match status" value="1"/>
</dbReference>
<feature type="region of interest" description="Disordered" evidence="5">
    <location>
        <begin position="834"/>
        <end position="854"/>
    </location>
</feature>
<sequence>MHLSGIMIDHKADSTMALGRDTSNQSTVDSGSGQSMISHPDQQSTDPNARRMFGLSSTTGADMQRRLRLIIDQCETVRFPFKKRLILANLSLSHDDIPVQDICSERMGSALYKLSLAGNQILSIPEPLVLKLTGLRVLDVSQCGLRSLPDVWDLPSLRKLVVSHNRIQVFPAESVFQGLPELQQLEFYRNKVASIPPFSDPMFLAKLEYLDMGDNQLGAIPVELAKLPSLKTLKFVNNLIEIIPAEICEMELRLLDVASNPLMQPPLETCERGLQSMRRYYHCLKLEEMVGQDLAQSPPNESTFKKKTNERRLSMKKLKDSTKKAFPSALTRSSMFRTLSDHASVSSGNSASLASSLPATLQSEQSSFGYGDKMPFIHRERVPTRSKSMFEAIENPSNSNGVSFNSDTKLVMGHASAGNVQSGAENISDKITVNDTLKVIFVGMALSGKTSIIKRLIEGKDAKIPQKDERTIGVDIYEWDPKSSEGTTGRSLMTQIPVEKELESRLGGNVDVKFSVWDFAGQHVYHATHELFFSSQSLYVLVWDMGVNNPNTNRRRSSFKDDERGAFKLTYDSSDEEEDFFSSEREARRNMRALEQDIDEKLQFWIECIQSSVPGAAILPVASFDDYFSDGGIGVEEATMRCKVMRERLQKHEERRVKSMNQRLKDYESKFGASSELAVRLRTLLNPFNRPKIIFGPEGADSVIRVSSLNFSGFDKLAERIVNIATGRERGGWTYPIFRGHIGARIPRMRLEVKDTVRSMRERFKVVEWNYFLSELRKRSIVHSAADVSDALLFLANIGELSYFGGVSTPKDNDFHPIDENSSSFYEYKTTEFDDDDDEFSSTPQHNRTGSSDLHGPTVSLGLSDFIFLNPRWLVAAVACILRHDLSTEIYEVRRALQTVDHSLPCEFVHINGENPLEMEQTTDVNYPVITAHDAWLLWQNKKFTKKAAERALQYSDDKSISPYDFLERLLVRFGVFVPIDVSICRSLGGKDCISEVYDNQAVSSINEQEAVHAPKYFFLPSLLGPGDPNVSDIWTFKTIESWKTTICHSVLFPDGVPPGLMERMMAAILSDLYTQPSPANVTSFSASQSCQSPMGQLRIKEILCWRSALFLKIGRETFDKWSGIVNESIVEIFATLVDQDSQLCVASDSMGVGMHRLIFSGKGLAGDTGSKIWSGGYKRVLQKGVMHVLDEYSGLEIERQAVCPQCLAKKPICQASVWDHSTITSLRERGDKVMRCRYGHINDVRLICGTTDDESQALPEEAHTSVGDTDIAVSDLLKAVVIVGIWNEKLQRIVKAGSGFIVDKKRGFVVTAGHTLMDHESWLEEKGRIVIGVIPNNSSRADPVAVYRYFARILVKDPSINAGGVCKLDACVLQITTRMENDVLESGKEIGEQPETLLMNNPAMMKNENFMALRVSQKFELDEAVRILGFNQGGEGLIGPGEELNRCADFARGYVVMKFAVYENAEQTLHRKFQPRSEIVAICPTIGGHSGGPCVNQQGEVIGILSRADPADKQRCYLVPSSEWLPLVKVAKGMLSSARII</sequence>
<dbReference type="PANTHER" id="PTHR48051:SF1">
    <property type="entry name" value="RAS SUPPRESSOR PROTEIN 1"/>
    <property type="match status" value="1"/>
</dbReference>
<dbReference type="InterPro" id="IPR009003">
    <property type="entry name" value="Peptidase_S1_PA"/>
</dbReference>
<keyword evidence="7" id="KW-1185">Reference proteome</keyword>
<evidence type="ECO:0000256" key="3">
    <source>
        <dbReference type="ARBA" id="ARBA00023026"/>
    </source>
</evidence>
<dbReference type="Pfam" id="PF08477">
    <property type="entry name" value="Roc"/>
    <property type="match status" value="1"/>
</dbReference>
<name>A0ABD3LZ65_9STRA</name>
<dbReference type="SUPFAM" id="SSF50494">
    <property type="entry name" value="Trypsin-like serine proteases"/>
    <property type="match status" value="1"/>
</dbReference>
<feature type="region of interest" description="Disordered" evidence="5">
    <location>
        <begin position="14"/>
        <end position="53"/>
    </location>
</feature>
<dbReference type="SMART" id="SM00369">
    <property type="entry name" value="LRR_TYP"/>
    <property type="match status" value="5"/>
</dbReference>
<dbReference type="InterPro" id="IPR003591">
    <property type="entry name" value="Leu-rich_rpt_typical-subtyp"/>
</dbReference>
<dbReference type="Gene3D" id="3.80.10.10">
    <property type="entry name" value="Ribonuclease Inhibitor"/>
    <property type="match status" value="1"/>
</dbReference>
<reference evidence="6 7" key="1">
    <citation type="submission" date="2024-10" db="EMBL/GenBank/DDBJ databases">
        <title>Updated reference genomes for cyclostephanoid diatoms.</title>
        <authorList>
            <person name="Roberts W.R."/>
            <person name="Alverson A.J."/>
        </authorList>
    </citation>
    <scope>NUCLEOTIDE SEQUENCE [LARGE SCALE GENOMIC DNA]</scope>
    <source>
        <strain evidence="6 7">AJA232-27</strain>
    </source>
</reference>
<evidence type="ECO:0000313" key="7">
    <source>
        <dbReference type="Proteomes" id="UP001530293"/>
    </source>
</evidence>
<evidence type="ECO:0000256" key="4">
    <source>
        <dbReference type="SAM" id="Coils"/>
    </source>
</evidence>
<keyword evidence="2" id="KW-0677">Repeat</keyword>
<organism evidence="6 7">
    <name type="scientific">Discostella pseudostelligera</name>
    <dbReference type="NCBI Taxonomy" id="259834"/>
    <lineage>
        <taxon>Eukaryota</taxon>
        <taxon>Sar</taxon>
        <taxon>Stramenopiles</taxon>
        <taxon>Ochrophyta</taxon>
        <taxon>Bacillariophyta</taxon>
        <taxon>Coscinodiscophyceae</taxon>
        <taxon>Thalassiosirophycidae</taxon>
        <taxon>Stephanodiscales</taxon>
        <taxon>Stephanodiscaceae</taxon>
        <taxon>Discostella</taxon>
    </lineage>
</organism>
<dbReference type="InterPro" id="IPR050216">
    <property type="entry name" value="LRR_domain-containing"/>
</dbReference>
<comment type="caution">
    <text evidence="6">The sequence shown here is derived from an EMBL/GenBank/DDBJ whole genome shotgun (WGS) entry which is preliminary data.</text>
</comment>
<evidence type="ECO:0000256" key="5">
    <source>
        <dbReference type="SAM" id="MobiDB-lite"/>
    </source>
</evidence>
<evidence type="ECO:0000256" key="1">
    <source>
        <dbReference type="ARBA" id="ARBA00022614"/>
    </source>
</evidence>
<gene>
    <name evidence="6" type="ORF">ACHAWU_003513</name>
</gene>
<dbReference type="PROSITE" id="PS51450">
    <property type="entry name" value="LRR"/>
    <property type="match status" value="1"/>
</dbReference>
<dbReference type="Proteomes" id="UP001530293">
    <property type="component" value="Unassembled WGS sequence"/>
</dbReference>
<accession>A0ABD3LZ65</accession>
<dbReference type="Pfam" id="PF13855">
    <property type="entry name" value="LRR_8"/>
    <property type="match status" value="1"/>
</dbReference>
<dbReference type="InterPro" id="IPR043504">
    <property type="entry name" value="Peptidase_S1_PA_chymotrypsin"/>
</dbReference>
<dbReference type="InterPro" id="IPR027417">
    <property type="entry name" value="P-loop_NTPase"/>
</dbReference>
<feature type="compositionally biased region" description="Polar residues" evidence="5">
    <location>
        <begin position="21"/>
        <end position="47"/>
    </location>
</feature>
<dbReference type="EMBL" id="JALLBG020000293">
    <property type="protein sequence ID" value="KAL3756763.1"/>
    <property type="molecule type" value="Genomic_DNA"/>
</dbReference>
<protein>
    <submittedName>
        <fullName evidence="6">Uncharacterized protein</fullName>
    </submittedName>
</protein>
<dbReference type="SUPFAM" id="SSF52540">
    <property type="entry name" value="P-loop containing nucleoside triphosphate hydrolases"/>
    <property type="match status" value="1"/>
</dbReference>
<proteinExistence type="predicted"/>
<dbReference type="Gene3D" id="2.40.10.10">
    <property type="entry name" value="Trypsin-like serine proteases"/>
    <property type="match status" value="1"/>
</dbReference>
<keyword evidence="1" id="KW-0433">Leucine-rich repeat</keyword>
<keyword evidence="4" id="KW-0175">Coiled coil</keyword>
<dbReference type="InterPro" id="IPR032675">
    <property type="entry name" value="LRR_dom_sf"/>
</dbReference>
<dbReference type="PANTHER" id="PTHR48051">
    <property type="match status" value="1"/>
</dbReference>
<evidence type="ECO:0000256" key="2">
    <source>
        <dbReference type="ARBA" id="ARBA00022737"/>
    </source>
</evidence>
<dbReference type="InterPro" id="IPR001611">
    <property type="entry name" value="Leu-rich_rpt"/>
</dbReference>
<dbReference type="Pfam" id="PF13365">
    <property type="entry name" value="Trypsin_2"/>
    <property type="match status" value="1"/>
</dbReference>
<dbReference type="Gene3D" id="3.40.50.300">
    <property type="entry name" value="P-loop containing nucleotide triphosphate hydrolases"/>
    <property type="match status" value="1"/>
</dbReference>